<dbReference type="Proteomes" id="UP000245977">
    <property type="component" value="Chromosome"/>
</dbReference>
<dbReference type="EMBL" id="CP029397">
    <property type="protein sequence ID" value="AWL29069.1"/>
    <property type="molecule type" value="Genomic_DNA"/>
</dbReference>
<dbReference type="SUPFAM" id="SSF142433">
    <property type="entry name" value="CinA-like"/>
    <property type="match status" value="1"/>
</dbReference>
<feature type="domain" description="CinA C-terminal" evidence="1">
    <location>
        <begin position="4"/>
        <end position="152"/>
    </location>
</feature>
<reference evidence="2" key="1">
    <citation type="submission" date="2019-08" db="EMBL/GenBank/DDBJ databases">
        <title>The complete genome of Acinetobacter defluvii strain WCHAD010030.</title>
        <authorList>
            <person name="Hu Y."/>
            <person name="Qin J."/>
            <person name="Feng Y."/>
            <person name="Zong Z."/>
        </authorList>
    </citation>
    <scope>NUCLEOTIDE SEQUENCE</scope>
    <source>
        <strain evidence="2">WCHA30</strain>
    </source>
</reference>
<dbReference type="AlphaFoldDB" id="A0A2S2FDQ2"/>
<dbReference type="STRING" id="1871111.GCA_001704615_01111"/>
<protein>
    <submittedName>
        <fullName evidence="2">CinA family protein</fullName>
    </submittedName>
</protein>
<keyword evidence="3" id="KW-1185">Reference proteome</keyword>
<dbReference type="Pfam" id="PF02464">
    <property type="entry name" value="CinA"/>
    <property type="match status" value="1"/>
</dbReference>
<evidence type="ECO:0000313" key="2">
    <source>
        <dbReference type="EMBL" id="AWL29069.1"/>
    </source>
</evidence>
<proteinExistence type="predicted"/>
<dbReference type="KEGG" id="adv:DJ533_11065"/>
<evidence type="ECO:0000259" key="1">
    <source>
        <dbReference type="Pfam" id="PF02464"/>
    </source>
</evidence>
<dbReference type="RefSeq" id="WP_065994990.1">
    <property type="nucleotide sequence ID" value="NZ_CP029397.2"/>
</dbReference>
<dbReference type="OrthoDB" id="6659578at2"/>
<accession>A0A2S2FDQ2</accession>
<dbReference type="Gene3D" id="3.90.950.20">
    <property type="entry name" value="CinA-like"/>
    <property type="match status" value="1"/>
</dbReference>
<dbReference type="InterPro" id="IPR036653">
    <property type="entry name" value="CinA-like_C"/>
</dbReference>
<organism evidence="2 3">
    <name type="scientific">Acinetobacter defluvii</name>
    <dbReference type="NCBI Taxonomy" id="1871111"/>
    <lineage>
        <taxon>Bacteria</taxon>
        <taxon>Pseudomonadati</taxon>
        <taxon>Pseudomonadota</taxon>
        <taxon>Gammaproteobacteria</taxon>
        <taxon>Moraxellales</taxon>
        <taxon>Moraxellaceae</taxon>
        <taxon>Acinetobacter</taxon>
    </lineage>
</organism>
<dbReference type="InterPro" id="IPR008136">
    <property type="entry name" value="CinA_C"/>
</dbReference>
<gene>
    <name evidence="2" type="ORF">DJ533_11065</name>
</gene>
<name>A0A2S2FDQ2_9GAMM</name>
<sequence length="156" mass="17253">MYLKQCCNLLEQKGFKIAFIESASSGHLSAQFSIYKNSGAEILLGGLVSYDPSIKIKILGIEPQLIEKYTAESVEVTTEMAIKGKDLFDQANFIVSCTGLLKHGGSESTHKPVGTFFISIYHAANIYNFQYLIPGTPEEKLQQLTELVAKELLNLM</sequence>
<evidence type="ECO:0000313" key="3">
    <source>
        <dbReference type="Proteomes" id="UP000245977"/>
    </source>
</evidence>